<dbReference type="Gene3D" id="3.40.140.10">
    <property type="entry name" value="Cytidine Deaminase, domain 2"/>
    <property type="match status" value="1"/>
</dbReference>
<evidence type="ECO:0000256" key="5">
    <source>
        <dbReference type="ARBA" id="ARBA00023049"/>
    </source>
</evidence>
<evidence type="ECO:0000313" key="8">
    <source>
        <dbReference type="EMBL" id="MUV13029.1"/>
    </source>
</evidence>
<evidence type="ECO:0000256" key="1">
    <source>
        <dbReference type="ARBA" id="ARBA00022670"/>
    </source>
</evidence>
<keyword evidence="9" id="KW-1185">Reference proteome</keyword>
<dbReference type="Pfam" id="PF20582">
    <property type="entry name" value="UPF0758_N"/>
    <property type="match status" value="1"/>
</dbReference>
<feature type="domain" description="MPN" evidence="7">
    <location>
        <begin position="96"/>
        <end position="225"/>
    </location>
</feature>
<dbReference type="InterPro" id="IPR037518">
    <property type="entry name" value="MPN"/>
</dbReference>
<dbReference type="CDD" id="cd08071">
    <property type="entry name" value="MPN_DUF2466"/>
    <property type="match status" value="1"/>
</dbReference>
<keyword evidence="1" id="KW-0645">Protease</keyword>
<accession>A0A7C9I3F9</accession>
<proteinExistence type="inferred from homology"/>
<dbReference type="InterPro" id="IPR020891">
    <property type="entry name" value="UPF0758_CS"/>
</dbReference>
<dbReference type="InterPro" id="IPR025657">
    <property type="entry name" value="RadC_JAB"/>
</dbReference>
<gene>
    <name evidence="8" type="primary">radC</name>
    <name evidence="8" type="ORF">GN331_02305</name>
</gene>
<comment type="caution">
    <text evidence="8">The sequence shown here is derived from an EMBL/GenBank/DDBJ whole genome shotgun (WGS) entry which is preliminary data.</text>
</comment>
<dbReference type="EMBL" id="WOXT01000001">
    <property type="protein sequence ID" value="MUV13029.1"/>
    <property type="molecule type" value="Genomic_DNA"/>
</dbReference>
<dbReference type="InterPro" id="IPR046778">
    <property type="entry name" value="UPF0758_N"/>
</dbReference>
<dbReference type="RefSeq" id="WP_156639947.1">
    <property type="nucleotide sequence ID" value="NZ_WOXT01000001.1"/>
</dbReference>
<dbReference type="NCBIfam" id="TIGR00608">
    <property type="entry name" value="radc"/>
    <property type="match status" value="1"/>
</dbReference>
<dbReference type="GO" id="GO:0006508">
    <property type="term" value="P:proteolysis"/>
    <property type="evidence" value="ECO:0007669"/>
    <property type="project" value="UniProtKB-KW"/>
</dbReference>
<evidence type="ECO:0000313" key="9">
    <source>
        <dbReference type="Proteomes" id="UP000479692"/>
    </source>
</evidence>
<keyword evidence="2" id="KW-0479">Metal-binding</keyword>
<dbReference type="PROSITE" id="PS50249">
    <property type="entry name" value="MPN"/>
    <property type="match status" value="1"/>
</dbReference>
<evidence type="ECO:0000256" key="4">
    <source>
        <dbReference type="ARBA" id="ARBA00022833"/>
    </source>
</evidence>
<dbReference type="GO" id="GO:0008237">
    <property type="term" value="F:metallopeptidase activity"/>
    <property type="evidence" value="ECO:0007669"/>
    <property type="project" value="UniProtKB-KW"/>
</dbReference>
<dbReference type="AlphaFoldDB" id="A0A7C9I3F9"/>
<dbReference type="InterPro" id="IPR010994">
    <property type="entry name" value="RuvA_2-like"/>
</dbReference>
<dbReference type="PANTHER" id="PTHR30471">
    <property type="entry name" value="DNA REPAIR PROTEIN RADC"/>
    <property type="match status" value="1"/>
</dbReference>
<dbReference type="InterPro" id="IPR001405">
    <property type="entry name" value="UPF0758"/>
</dbReference>
<protein>
    <submittedName>
        <fullName evidence="8">DNA repair protein RadC</fullName>
    </submittedName>
</protein>
<evidence type="ECO:0000256" key="6">
    <source>
        <dbReference type="RuleBase" id="RU003797"/>
    </source>
</evidence>
<keyword evidence="3" id="KW-0378">Hydrolase</keyword>
<dbReference type="PROSITE" id="PS01302">
    <property type="entry name" value="UPF0758"/>
    <property type="match status" value="1"/>
</dbReference>
<organism evidence="8 9">
    <name type="scientific">Noviluteimonas gilva</name>
    <dbReference type="NCBI Taxonomy" id="2682097"/>
    <lineage>
        <taxon>Bacteria</taxon>
        <taxon>Pseudomonadati</taxon>
        <taxon>Pseudomonadota</taxon>
        <taxon>Gammaproteobacteria</taxon>
        <taxon>Lysobacterales</taxon>
        <taxon>Lysobacteraceae</taxon>
        <taxon>Noviluteimonas</taxon>
    </lineage>
</organism>
<name>A0A7C9I3F9_9GAMM</name>
<reference evidence="8 9" key="1">
    <citation type="submission" date="2019-12" db="EMBL/GenBank/DDBJ databases">
        <authorList>
            <person name="Xu J."/>
        </authorList>
    </citation>
    <scope>NUCLEOTIDE SEQUENCE [LARGE SCALE GENOMIC DNA]</scope>
    <source>
        <strain evidence="8 9">HX-5-24</strain>
    </source>
</reference>
<evidence type="ECO:0000256" key="3">
    <source>
        <dbReference type="ARBA" id="ARBA00022801"/>
    </source>
</evidence>
<evidence type="ECO:0000259" key="7">
    <source>
        <dbReference type="PROSITE" id="PS50249"/>
    </source>
</evidence>
<dbReference type="Pfam" id="PF04002">
    <property type="entry name" value="RadC"/>
    <property type="match status" value="1"/>
</dbReference>
<keyword evidence="5" id="KW-0482">Metalloprotease</keyword>
<dbReference type="SUPFAM" id="SSF47781">
    <property type="entry name" value="RuvA domain 2-like"/>
    <property type="match status" value="1"/>
</dbReference>
<comment type="similarity">
    <text evidence="6">Belongs to the UPF0758 family.</text>
</comment>
<dbReference type="Proteomes" id="UP000479692">
    <property type="component" value="Unassembled WGS sequence"/>
</dbReference>
<keyword evidence="4" id="KW-0862">Zinc</keyword>
<sequence>MRIRDWPTLERPREKLAARGNAGALSDAELIALFLGSGLRGQDAVTTARHLLNTQGSLRALLDQPLLLMEQLPGIGRARACLLLAALELGHRHYATNLEPGELMSGPGVVGEFFHRRLRDHRAEVFAVMFLDTRLRMIAFEELFHGTVDQADIYPREIAKRALALNAAAVVVGHNHPSGTPEPSNDDRRTTLEMRTSLRLLGIRLLDHVIVGEGPPLSMAARGLFSCVP</sequence>
<dbReference type="NCBIfam" id="NF000642">
    <property type="entry name" value="PRK00024.1"/>
    <property type="match status" value="1"/>
</dbReference>
<dbReference type="PANTHER" id="PTHR30471:SF3">
    <property type="entry name" value="UPF0758 PROTEIN YEES-RELATED"/>
    <property type="match status" value="1"/>
</dbReference>
<dbReference type="GO" id="GO:0046872">
    <property type="term" value="F:metal ion binding"/>
    <property type="evidence" value="ECO:0007669"/>
    <property type="project" value="UniProtKB-KW"/>
</dbReference>
<evidence type="ECO:0000256" key="2">
    <source>
        <dbReference type="ARBA" id="ARBA00022723"/>
    </source>
</evidence>